<feature type="binding site" evidence="2">
    <location>
        <position position="309"/>
    </location>
    <ligand>
        <name>Zn(2+)</name>
        <dbReference type="ChEBI" id="CHEBI:29105"/>
    </ligand>
</feature>
<dbReference type="PANTHER" id="PTHR12736:SF7">
    <property type="entry name" value="LANC-LIKE PROTEIN 3"/>
    <property type="match status" value="1"/>
</dbReference>
<dbReference type="PRINTS" id="PR01951">
    <property type="entry name" value="LANCEUKARYTE"/>
</dbReference>
<evidence type="ECO:0000256" key="1">
    <source>
        <dbReference type="ARBA" id="ARBA00007179"/>
    </source>
</evidence>
<keyword evidence="2" id="KW-0862">Zinc</keyword>
<dbReference type="OrthoDB" id="10257263at2759"/>
<keyword evidence="2" id="KW-0479">Metal-binding</keyword>
<feature type="binding site" evidence="2">
    <location>
        <position position="357"/>
    </location>
    <ligand>
        <name>Zn(2+)</name>
        <dbReference type="ChEBI" id="CHEBI:29105"/>
    </ligand>
</feature>
<dbReference type="GO" id="GO:0005886">
    <property type="term" value="C:plasma membrane"/>
    <property type="evidence" value="ECO:0007669"/>
    <property type="project" value="TreeGrafter"/>
</dbReference>
<protein>
    <recommendedName>
        <fullName evidence="5">Lanthionine synthetase C-like protein 1</fullName>
    </recommendedName>
</protein>
<feature type="binding site" evidence="2">
    <location>
        <position position="356"/>
    </location>
    <ligand>
        <name>Zn(2+)</name>
        <dbReference type="ChEBI" id="CHEBI:29105"/>
    </ligand>
</feature>
<comment type="similarity">
    <text evidence="1">Belongs to the LanC-like protein family.</text>
</comment>
<evidence type="ECO:0008006" key="5">
    <source>
        <dbReference type="Google" id="ProtNLM"/>
    </source>
</evidence>
<name>A0A267GMC9_9PLAT</name>
<dbReference type="AlphaFoldDB" id="A0A267GMC9"/>
<dbReference type="GO" id="GO:0005975">
    <property type="term" value="P:carbohydrate metabolic process"/>
    <property type="evidence" value="ECO:0007669"/>
    <property type="project" value="InterPro"/>
</dbReference>
<dbReference type="PRINTS" id="PR01950">
    <property type="entry name" value="LANCSUPER"/>
</dbReference>
<evidence type="ECO:0000313" key="4">
    <source>
        <dbReference type="Proteomes" id="UP000215902"/>
    </source>
</evidence>
<dbReference type="EMBL" id="NIVC01000245">
    <property type="protein sequence ID" value="PAA87178.1"/>
    <property type="molecule type" value="Genomic_DNA"/>
</dbReference>
<dbReference type="InterPro" id="IPR012341">
    <property type="entry name" value="6hp_glycosidase-like_sf"/>
</dbReference>
<dbReference type="Proteomes" id="UP000215902">
    <property type="component" value="Unassembled WGS sequence"/>
</dbReference>
<reference evidence="3 4" key="1">
    <citation type="submission" date="2017-06" db="EMBL/GenBank/DDBJ databases">
        <title>A platform for efficient transgenesis in Macrostomum lignano, a flatworm model organism for stem cell research.</title>
        <authorList>
            <person name="Berezikov E."/>
        </authorList>
    </citation>
    <scope>NUCLEOTIDE SEQUENCE [LARGE SCALE GENOMIC DNA]</scope>
    <source>
        <strain evidence="3">DV1</strain>
        <tissue evidence="3">Whole organism</tissue>
    </source>
</reference>
<dbReference type="STRING" id="282301.A0A267GMC9"/>
<dbReference type="SUPFAM" id="SSF158745">
    <property type="entry name" value="LanC-like"/>
    <property type="match status" value="1"/>
</dbReference>
<keyword evidence="4" id="KW-1185">Reference proteome</keyword>
<organism evidence="3 4">
    <name type="scientific">Macrostomum lignano</name>
    <dbReference type="NCBI Taxonomy" id="282301"/>
    <lineage>
        <taxon>Eukaryota</taxon>
        <taxon>Metazoa</taxon>
        <taxon>Spiralia</taxon>
        <taxon>Lophotrochozoa</taxon>
        <taxon>Platyhelminthes</taxon>
        <taxon>Rhabditophora</taxon>
        <taxon>Macrostomorpha</taxon>
        <taxon>Macrostomida</taxon>
        <taxon>Macrostomidae</taxon>
        <taxon>Macrostomum</taxon>
    </lineage>
</organism>
<proteinExistence type="inferred from homology"/>
<dbReference type="CDD" id="cd04794">
    <property type="entry name" value="euk_LANCL"/>
    <property type="match status" value="1"/>
</dbReference>
<sequence length="444" mass="47518">SSAASRAYPTVGRYFANRLPPEAQPTAQQQQPSEYAKLAIRLLRNCAQRQPIGESANQDGGLYVGSPGIGYACLHVLRSAGPLLQPSDRDWLLTTAGQISDRTVQDIEAGLSPAAEPRDSMILGAAGCFMLAAEIAAVRNQAAECVKQADKFVAECSRRLPLPGDPLGFGSDELFVGRAGCLLGLRRLLQLGPVSECADLAGRARNLAEALIQSTVNSGLAGARSWPAASQIPPPPLRYRYHRSEYLGAAHGLGGVLFALLAWPGPHLSPGGPVQASVDWLISVGAANGDGNVGPTLDEANVSELVHWCHGSPGLVHLYARAHRVWGGSRYLQAVQASADNAIWQRGLLRKGPGICHGVAGSGYAFLLLHRLLLVANSSTWNSRYLHRARQFAQFMLDSDEFRQGARRPDCPYSLFEGWAGTACFYADLASPELAAFPLFDAFD</sequence>
<dbReference type="Gene3D" id="1.50.10.10">
    <property type="match status" value="1"/>
</dbReference>
<feature type="non-terminal residue" evidence="3">
    <location>
        <position position="1"/>
    </location>
</feature>
<dbReference type="SMART" id="SM01260">
    <property type="entry name" value="LANC_like"/>
    <property type="match status" value="1"/>
</dbReference>
<comment type="caution">
    <text evidence="3">The sequence shown here is derived from an EMBL/GenBank/DDBJ whole genome shotgun (WGS) entry which is preliminary data.</text>
</comment>
<dbReference type="PANTHER" id="PTHR12736">
    <property type="entry name" value="LANC-LIKE PROTEIN"/>
    <property type="match status" value="1"/>
</dbReference>
<dbReference type="Pfam" id="PF05147">
    <property type="entry name" value="LANC_like"/>
    <property type="match status" value="1"/>
</dbReference>
<dbReference type="GO" id="GO:0046872">
    <property type="term" value="F:metal ion binding"/>
    <property type="evidence" value="ECO:0007669"/>
    <property type="project" value="UniProtKB-KW"/>
</dbReference>
<dbReference type="GO" id="GO:0031179">
    <property type="term" value="P:peptide modification"/>
    <property type="evidence" value="ECO:0007669"/>
    <property type="project" value="InterPro"/>
</dbReference>
<dbReference type="InterPro" id="IPR007822">
    <property type="entry name" value="LANC-like"/>
</dbReference>
<gene>
    <name evidence="3" type="ORF">BOX15_Mlig033355g1</name>
</gene>
<dbReference type="InterPro" id="IPR020464">
    <property type="entry name" value="LanC-like_prot_euk"/>
</dbReference>
<evidence type="ECO:0000313" key="3">
    <source>
        <dbReference type="EMBL" id="PAA87178.1"/>
    </source>
</evidence>
<accession>A0A267GMC9</accession>
<evidence type="ECO:0000256" key="2">
    <source>
        <dbReference type="PIRSR" id="PIRSR607822-1"/>
    </source>
</evidence>